<dbReference type="GO" id="GO:0005509">
    <property type="term" value="F:calcium ion binding"/>
    <property type="evidence" value="ECO:0007669"/>
    <property type="project" value="InterPro"/>
</dbReference>
<dbReference type="PANTHER" id="PTHR45460:SF2">
    <property type="entry name" value="ALPHA 1,3 GLUCANASE, GH71 FAMILY (EUROFUNG)"/>
    <property type="match status" value="1"/>
</dbReference>
<dbReference type="InterPro" id="IPR013783">
    <property type="entry name" value="Ig-like_fold"/>
</dbReference>
<evidence type="ECO:0000313" key="3">
    <source>
        <dbReference type="EMBL" id="MBD2705422.1"/>
    </source>
</evidence>
<evidence type="ECO:0000256" key="1">
    <source>
        <dbReference type="ARBA" id="ARBA00022729"/>
    </source>
</evidence>
<feature type="domain" description="Dystroglycan-type cadherin-like" evidence="2">
    <location>
        <begin position="1372"/>
        <end position="1466"/>
    </location>
</feature>
<dbReference type="Gene3D" id="2.30.30.100">
    <property type="match status" value="5"/>
</dbReference>
<keyword evidence="4" id="KW-1185">Reference proteome</keyword>
<dbReference type="InterPro" id="IPR006644">
    <property type="entry name" value="Cadg"/>
</dbReference>
<dbReference type="Proteomes" id="UP000598820">
    <property type="component" value="Unassembled WGS sequence"/>
</dbReference>
<dbReference type="Pfam" id="PF13517">
    <property type="entry name" value="FG-GAP_3"/>
    <property type="match status" value="6"/>
</dbReference>
<dbReference type="Pfam" id="PF05345">
    <property type="entry name" value="He_PIG"/>
    <property type="match status" value="2"/>
</dbReference>
<dbReference type="PANTHER" id="PTHR45460">
    <property type="entry name" value="SIMILAR TO CYSTEINE PROTEINASE"/>
    <property type="match status" value="1"/>
</dbReference>
<name>A0A927AVZ3_9BACT</name>
<dbReference type="RefSeq" id="WP_190892811.1">
    <property type="nucleotide sequence ID" value="NZ_JACWZY010000055.1"/>
</dbReference>
<feature type="domain" description="Dystroglycan-type cadherin-like" evidence="2">
    <location>
        <begin position="1555"/>
        <end position="1649"/>
    </location>
</feature>
<evidence type="ECO:0000313" key="4">
    <source>
        <dbReference type="Proteomes" id="UP000598820"/>
    </source>
</evidence>
<dbReference type="SUPFAM" id="SSF69318">
    <property type="entry name" value="Integrin alpha N-terminal domain"/>
    <property type="match status" value="2"/>
</dbReference>
<dbReference type="SMART" id="SM00736">
    <property type="entry name" value="CADG"/>
    <property type="match status" value="2"/>
</dbReference>
<gene>
    <name evidence="3" type="ORF">IC229_32730</name>
</gene>
<comment type="caution">
    <text evidence="3">The sequence shown here is derived from an EMBL/GenBank/DDBJ whole genome shotgun (WGS) entry which is preliminary data.</text>
</comment>
<organism evidence="3 4">
    <name type="scientific">Spirosoma profusum</name>
    <dbReference type="NCBI Taxonomy" id="2771354"/>
    <lineage>
        <taxon>Bacteria</taxon>
        <taxon>Pseudomonadati</taxon>
        <taxon>Bacteroidota</taxon>
        <taxon>Cytophagia</taxon>
        <taxon>Cytophagales</taxon>
        <taxon>Cytophagaceae</taxon>
        <taxon>Spirosoma</taxon>
    </lineage>
</organism>
<reference evidence="3" key="1">
    <citation type="submission" date="2020-09" db="EMBL/GenBank/DDBJ databases">
        <authorList>
            <person name="Kim M.K."/>
        </authorList>
    </citation>
    <scope>NUCLEOTIDE SEQUENCE</scope>
    <source>
        <strain evidence="3">BT702</strain>
    </source>
</reference>
<accession>A0A927AVZ3</accession>
<dbReference type="InterPro" id="IPR015919">
    <property type="entry name" value="Cadherin-like_sf"/>
</dbReference>
<evidence type="ECO:0000259" key="2">
    <source>
        <dbReference type="SMART" id="SM00736"/>
    </source>
</evidence>
<dbReference type="Gene3D" id="2.60.40.10">
    <property type="entry name" value="Immunoglobulins"/>
    <property type="match status" value="2"/>
</dbReference>
<keyword evidence="1" id="KW-0732">Signal</keyword>
<dbReference type="Pfam" id="PF13205">
    <property type="entry name" value="Big_5"/>
    <property type="match status" value="2"/>
</dbReference>
<dbReference type="EMBL" id="JACWZY010000055">
    <property type="protein sequence ID" value="MBD2705422.1"/>
    <property type="molecule type" value="Genomic_DNA"/>
</dbReference>
<dbReference type="Gene3D" id="2.130.10.130">
    <property type="entry name" value="Integrin alpha, N-terminal"/>
    <property type="match status" value="2"/>
</dbReference>
<dbReference type="SUPFAM" id="SSF49313">
    <property type="entry name" value="Cadherin-like"/>
    <property type="match status" value="2"/>
</dbReference>
<dbReference type="InterPro" id="IPR013517">
    <property type="entry name" value="FG-GAP"/>
</dbReference>
<sequence>MKHTYYRLVLLLTLWFLVQLVSGQPLTLTGLNPVRNARNAPRTTNVGLTFNQSLSTNAATLGGVRLFSAQGDGLLRNGQGGSASVSSNTLTFNPTTNFKPGETIFVTSTTAIQGTGGGRLSRGQIHQFTTGVGGTGKGNFTAPATNSGVGVEVGAFDVAVGDLDGDGDLDLVCASSFRSIVSVRLNNGTGSFTTPAVNSTLAAGVTPRNVVLGDVDGDGDLDLLIANSNSSNVSVRLNNGSASFTPHPANPEVSVGGGAWGMTLGDVDGDGDLDLLTANTSGTTVSVRLNNGSGIFTPHPTSPEVGVGDSPYGVTLGDLDGDGDLDLATANSNSNNVSIRLNNGAGSFTPPTLNAEIGAGENPSKIAFGDIDGDGDLDMVFTNYNSRTVSVRLNNGSASFTPHPTSPEVGVGSSPYGVVLGDVDGDGDLDFVAANSSYVSVRLNDGLGAFTAPATNPNPNLGFNPWNVALGDLDGDGDLDFVAPDYNSAAVGVRLNGPLPPSLTDLSASPNPVCVGQPLSVVASVGNLSGSYSYTLSNGSNPISGSATTSAFSQSLTAGGSGVQTFTLTVSSGGQVTTATTSVTVTQCITLTGLNPVRNARSAPRTTNVALTFNQPVSSNPTSLSGLRVFSAQRGGLLRNGQGGSASVSGNTLTFNPGSDFKPGETVFVTSTTAIQSTGGAQLNRGQVYGFTTGVGGSGRGNFTAPAINPEPGVGSGASSVALGDVDGDGDLDFVTSNYGDNNVSVRLNDGLGNYTAPATNPNPRVGTVPSSVVLGDVDGDGDLDFVAANSGSTTVSVRLNNGAGNFTPPTTNPDPAVGGRPFSVALGDVDGDGDLDLVTVNGAGNTVSVRFNNGSGNFTPPAINPEIVVGSGASSVALGDVDGDGDLDFVTSNYGDNNVSVRLNDGVGNFTPPATNPNPAVDNSPWSVALGDVDGDSDLDLLTANYYSNTVSVRLNNGAGNFTLPATNPNPVVGEYPFSVALGDVDGDGDLDLVTANGAGNTVSVRLNNGSGNFTPPAITPEIVVGDYPETVVVGDVDGDGDLDFLAANVRSNSVSVRLNLSLPPTLTGLLASPNPVCTGQPISVVASVGNLSGSYSYTLTNGSNPISGSATTSAFSQSLTATGSGVQVFTLTVSSEGQIATATTSVTVNARPALRIGTPTGTTLTCTNPVVSLSAVGTGTYRWSTGATTSAISVSTAATYSLTLTGANGCSSTATASVSADQNPPTVSISPASATLSCITSSVSLSAIGVGTYRWSTGATTSSISATAAGPYSVTLTGTNGCFSTATLSVTADQTPPTVSISPPSATLSCTTSSVSLSAVGEGTYRWSTGATTSTISVSVAGSYSVTLTGTNGCSASTSASVGYQNCAPTVAAAIPDQAATVGDSFSYTIPVTTFTDAETPNSLSLSVIGLPAGLSFVAPNTITGVPSTTVGSPFRVTVVATDPGGLSASTTFVLSVQQRSFAITGVTMLDCNHVGYFERRINFTVSFEATNGQPISLSVVNETRTIAINEPYQLNVFTDNPVIVFKARQQGTPGEATFSYNWLRDCANGNPRVANAIPPQSTTVGQAFSYVIPANTFTDAETPNNLSLSAVGLPPGLSLVAPATIAGTVSASASAFYGVTVIATDPAGGSVSTLLPLSVVTPGGCVSMYSVKAGDWSDGSVWSCGRVPLLSDAVTLNHAVSLPASYQGQALRVIYAQSGRLLMGAESRLRLGGN</sequence>
<dbReference type="GO" id="GO:0016020">
    <property type="term" value="C:membrane"/>
    <property type="evidence" value="ECO:0007669"/>
    <property type="project" value="InterPro"/>
</dbReference>
<dbReference type="InterPro" id="IPR028994">
    <property type="entry name" value="Integrin_alpha_N"/>
</dbReference>
<dbReference type="InterPro" id="IPR032812">
    <property type="entry name" value="SbsA_Ig"/>
</dbReference>
<proteinExistence type="predicted"/>
<protein>
    <submittedName>
        <fullName evidence="3">VCBS repeat-containing protein</fullName>
    </submittedName>
</protein>